<evidence type="ECO:0000313" key="2">
    <source>
        <dbReference type="EMBL" id="TDS75881.1"/>
    </source>
</evidence>
<feature type="domain" description="Putative zinc-finger" evidence="1">
    <location>
        <begin position="6"/>
        <end position="39"/>
    </location>
</feature>
<dbReference type="Proteomes" id="UP000295344">
    <property type="component" value="Unassembled WGS sequence"/>
</dbReference>
<organism evidence="2 3">
    <name type="scientific">Amnibacterium kyonggiense</name>
    <dbReference type="NCBI Taxonomy" id="595671"/>
    <lineage>
        <taxon>Bacteria</taxon>
        <taxon>Bacillati</taxon>
        <taxon>Actinomycetota</taxon>
        <taxon>Actinomycetes</taxon>
        <taxon>Micrococcales</taxon>
        <taxon>Microbacteriaceae</taxon>
        <taxon>Amnibacterium</taxon>
    </lineage>
</organism>
<evidence type="ECO:0000313" key="3">
    <source>
        <dbReference type="Proteomes" id="UP000295344"/>
    </source>
</evidence>
<accession>A0A4R7FIF5</accession>
<reference evidence="2 3" key="1">
    <citation type="submission" date="2019-03" db="EMBL/GenBank/DDBJ databases">
        <title>Genomic Encyclopedia of Archaeal and Bacterial Type Strains, Phase II (KMG-II): from individual species to whole genera.</title>
        <authorList>
            <person name="Goeker M."/>
        </authorList>
    </citation>
    <scope>NUCLEOTIDE SEQUENCE [LARGE SCALE GENOMIC DNA]</scope>
    <source>
        <strain evidence="2 3">DSM 24782</strain>
    </source>
</reference>
<protein>
    <submittedName>
        <fullName evidence="2">Mycothiol system anti-sigma-R factor</fullName>
    </submittedName>
</protein>
<comment type="caution">
    <text evidence="2">The sequence shown here is derived from an EMBL/GenBank/DDBJ whole genome shotgun (WGS) entry which is preliminary data.</text>
</comment>
<sequence length="79" mass="8965">MTDCGCEKAKADLEEYLHHELERSEYADISEHLAHCEDCSDEVHLGQVLTDAVKRACRDTAPEELRVQVISSLRLTITH</sequence>
<dbReference type="Pfam" id="PF13490">
    <property type="entry name" value="zf-HC2"/>
    <property type="match status" value="1"/>
</dbReference>
<evidence type="ECO:0000259" key="1">
    <source>
        <dbReference type="Pfam" id="PF13490"/>
    </source>
</evidence>
<dbReference type="RefSeq" id="WP_133767119.1">
    <property type="nucleotide sequence ID" value="NZ_BAAARP010000001.1"/>
</dbReference>
<dbReference type="EMBL" id="SOAM01000003">
    <property type="protein sequence ID" value="TDS75881.1"/>
    <property type="molecule type" value="Genomic_DNA"/>
</dbReference>
<dbReference type="AlphaFoldDB" id="A0A4R7FIF5"/>
<gene>
    <name evidence="2" type="ORF">CLV52_2990</name>
</gene>
<keyword evidence="3" id="KW-1185">Reference proteome</keyword>
<proteinExistence type="predicted"/>
<dbReference type="OrthoDB" id="3267840at2"/>
<dbReference type="InterPro" id="IPR027383">
    <property type="entry name" value="Znf_put"/>
</dbReference>
<name>A0A4R7FIF5_9MICO</name>